<proteinExistence type="inferred from homology"/>
<dbReference type="PROSITE" id="PS51371">
    <property type="entry name" value="CBS"/>
    <property type="match status" value="2"/>
</dbReference>
<keyword evidence="4" id="KW-0677">Repeat</keyword>
<evidence type="ECO:0000256" key="1">
    <source>
        <dbReference type="ARBA" id="ARBA00004651"/>
    </source>
</evidence>
<dbReference type="PANTHER" id="PTHR22777">
    <property type="entry name" value="HEMOLYSIN-RELATED"/>
    <property type="match status" value="1"/>
</dbReference>
<feature type="domain" description="CBS" evidence="7">
    <location>
        <begin position="79"/>
        <end position="139"/>
    </location>
</feature>
<dbReference type="PANTHER" id="PTHR22777:SF32">
    <property type="entry name" value="UPF0053 INNER MEMBRANE PROTEIN YFJD"/>
    <property type="match status" value="1"/>
</dbReference>
<dbReference type="RefSeq" id="WP_284151873.1">
    <property type="nucleotide sequence ID" value="NZ_AP025516.1"/>
</dbReference>
<feature type="domain" description="CBS" evidence="7">
    <location>
        <begin position="145"/>
        <end position="202"/>
    </location>
</feature>
<dbReference type="CDD" id="cd04590">
    <property type="entry name" value="CBS_pair_CorC_HlyC_assoc"/>
    <property type="match status" value="1"/>
</dbReference>
<evidence type="ECO:0000256" key="5">
    <source>
        <dbReference type="ARBA" id="ARBA00023122"/>
    </source>
</evidence>
<evidence type="ECO:0000256" key="2">
    <source>
        <dbReference type="ARBA" id="ARBA00006337"/>
    </source>
</evidence>
<protein>
    <submittedName>
        <fullName evidence="8">Ion transporter</fullName>
    </submittedName>
</protein>
<dbReference type="InterPro" id="IPR000644">
    <property type="entry name" value="CBS_dom"/>
</dbReference>
<dbReference type="InterPro" id="IPR036318">
    <property type="entry name" value="FAD-bd_PCMH-like_sf"/>
</dbReference>
<keyword evidence="9" id="KW-1185">Reference proteome</keyword>
<comment type="similarity">
    <text evidence="2">Belongs to the UPF0053 family.</text>
</comment>
<dbReference type="SUPFAM" id="SSF56176">
    <property type="entry name" value="FAD-binding/transporter-associated domain-like"/>
    <property type="match status" value="1"/>
</dbReference>
<keyword evidence="3" id="KW-0472">Membrane</keyword>
<dbReference type="EMBL" id="AP025516">
    <property type="protein sequence ID" value="BDD88519.1"/>
    <property type="molecule type" value="Genomic_DNA"/>
</dbReference>
<dbReference type="InterPro" id="IPR046342">
    <property type="entry name" value="CBS_dom_sf"/>
</dbReference>
<evidence type="ECO:0000256" key="4">
    <source>
        <dbReference type="ARBA" id="ARBA00022737"/>
    </source>
</evidence>
<keyword evidence="5 6" id="KW-0129">CBS domain</keyword>
<dbReference type="Pfam" id="PF00571">
    <property type="entry name" value="CBS"/>
    <property type="match status" value="2"/>
</dbReference>
<dbReference type="Proteomes" id="UP000830055">
    <property type="component" value="Chromosome"/>
</dbReference>
<comment type="subcellular location">
    <subcellularLocation>
        <location evidence="1">Cell membrane</location>
        <topology evidence="1">Multi-pass membrane protein</topology>
    </subcellularLocation>
</comment>
<dbReference type="SUPFAM" id="SSF54631">
    <property type="entry name" value="CBS-domain pair"/>
    <property type="match status" value="1"/>
</dbReference>
<dbReference type="SMART" id="SM01091">
    <property type="entry name" value="CorC_HlyC"/>
    <property type="match status" value="1"/>
</dbReference>
<organism evidence="8 9">
    <name type="scientific">Desulfofustis limnaeus</name>
    <dbReference type="NCBI Taxonomy" id="2740163"/>
    <lineage>
        <taxon>Bacteria</taxon>
        <taxon>Pseudomonadati</taxon>
        <taxon>Thermodesulfobacteriota</taxon>
        <taxon>Desulfobulbia</taxon>
        <taxon>Desulfobulbales</taxon>
        <taxon>Desulfocapsaceae</taxon>
        <taxon>Desulfofustis</taxon>
    </lineage>
</organism>
<dbReference type="SMART" id="SM00116">
    <property type="entry name" value="CBS"/>
    <property type="match status" value="2"/>
</dbReference>
<evidence type="ECO:0000313" key="9">
    <source>
        <dbReference type="Proteomes" id="UP000830055"/>
    </source>
</evidence>
<name>A0ABM7WC45_9BACT</name>
<sequence>MDKSKDAEPPAEEAEQFSLIKRLREFIPFGRSPDTTKALEHEIQELLEEGEEQGLITSLEERMISSIFEFRETYASEVMTPAAEIFSLEESTPLPEIIDKVIEEGYTRIPVYRGNGDNIIGILHVKDLLQLCTGKAQKLGGLQAFLNEPYFIPEDKPIVDLLKEFQRQKNHMAIVMDEFGAVRGLVTLEDVLEEIVGEIDDEYDTDNDDFEMLDDRTALVRARVDVEDVAERLHISLPEGPYESIGGLVIHLLGRIGVEGDEVSVGAVRLIVHSAGRRRIKKIKIILPDRLNDL</sequence>
<gene>
    <name evidence="8" type="ORF">DPPLL_28840</name>
</gene>
<reference evidence="8 9" key="1">
    <citation type="submission" date="2022-01" db="EMBL/GenBank/DDBJ databases">
        <title>Desulfofustis limnae sp. nov., a novel mesophilic sulfate-reducing bacterium isolated from marsh soil.</title>
        <authorList>
            <person name="Watanabe M."/>
            <person name="Takahashi A."/>
            <person name="Kojima H."/>
            <person name="Fukui M."/>
        </authorList>
    </citation>
    <scope>NUCLEOTIDE SEQUENCE [LARGE SCALE GENOMIC DNA]</scope>
    <source>
        <strain evidence="8 9">PPLL</strain>
    </source>
</reference>
<dbReference type="Gene3D" id="3.30.465.10">
    <property type="match status" value="1"/>
</dbReference>
<evidence type="ECO:0000256" key="3">
    <source>
        <dbReference type="ARBA" id="ARBA00022475"/>
    </source>
</evidence>
<dbReference type="InterPro" id="IPR005170">
    <property type="entry name" value="Transptr-assoc_dom"/>
</dbReference>
<keyword evidence="3" id="KW-1003">Cell membrane</keyword>
<accession>A0ABM7WC45</accession>
<evidence type="ECO:0000313" key="8">
    <source>
        <dbReference type="EMBL" id="BDD88519.1"/>
    </source>
</evidence>
<evidence type="ECO:0000259" key="7">
    <source>
        <dbReference type="PROSITE" id="PS51371"/>
    </source>
</evidence>
<dbReference type="InterPro" id="IPR044751">
    <property type="entry name" value="Ion_transp-like_CBS"/>
</dbReference>
<evidence type="ECO:0000256" key="6">
    <source>
        <dbReference type="PROSITE-ProRule" id="PRU00703"/>
    </source>
</evidence>
<dbReference type="Pfam" id="PF03471">
    <property type="entry name" value="CorC_HlyC"/>
    <property type="match status" value="1"/>
</dbReference>
<dbReference type="InterPro" id="IPR016169">
    <property type="entry name" value="FAD-bd_PCMH_sub2"/>
</dbReference>
<dbReference type="Gene3D" id="3.10.580.10">
    <property type="entry name" value="CBS-domain"/>
    <property type="match status" value="1"/>
</dbReference>